<evidence type="ECO:0000256" key="1">
    <source>
        <dbReference type="SAM" id="Phobius"/>
    </source>
</evidence>
<dbReference type="Proteomes" id="UP000225766">
    <property type="component" value="Unassembled WGS sequence"/>
</dbReference>
<dbReference type="EMBL" id="NUMG01000027">
    <property type="protein sequence ID" value="PGT99490.1"/>
    <property type="molecule type" value="Genomic_DNA"/>
</dbReference>
<keyword evidence="1" id="KW-1133">Transmembrane helix</keyword>
<evidence type="ECO:0000313" key="3">
    <source>
        <dbReference type="Proteomes" id="UP000225766"/>
    </source>
</evidence>
<proteinExistence type="predicted"/>
<comment type="caution">
    <text evidence="2">The sequence shown here is derived from an EMBL/GenBank/DDBJ whole genome shotgun (WGS) entry which is preliminary data.</text>
</comment>
<evidence type="ECO:0008006" key="4">
    <source>
        <dbReference type="Google" id="ProtNLM"/>
    </source>
</evidence>
<feature type="transmembrane region" description="Helical" evidence="1">
    <location>
        <begin position="51"/>
        <end position="72"/>
    </location>
</feature>
<name>A0A2C1LP93_BACCE</name>
<organism evidence="2 3">
    <name type="scientific">Bacillus cereus</name>
    <dbReference type="NCBI Taxonomy" id="1396"/>
    <lineage>
        <taxon>Bacteria</taxon>
        <taxon>Bacillati</taxon>
        <taxon>Bacillota</taxon>
        <taxon>Bacilli</taxon>
        <taxon>Bacillales</taxon>
        <taxon>Bacillaceae</taxon>
        <taxon>Bacillus</taxon>
        <taxon>Bacillus cereus group</taxon>
    </lineage>
</organism>
<keyword evidence="1" id="KW-0812">Transmembrane</keyword>
<keyword evidence="1" id="KW-0472">Membrane</keyword>
<reference evidence="2 3" key="1">
    <citation type="submission" date="2017-09" db="EMBL/GenBank/DDBJ databases">
        <title>Large-scale bioinformatics analysis of Bacillus genomes uncovers conserved roles of natural products in bacterial physiology.</title>
        <authorList>
            <consortium name="Agbiome Team Llc"/>
            <person name="Bleich R.M."/>
            <person name="Grubbs K.J."/>
            <person name="Santa Maria K.C."/>
            <person name="Allen S.E."/>
            <person name="Farag S."/>
            <person name="Shank E.A."/>
            <person name="Bowers A."/>
        </authorList>
    </citation>
    <scope>NUCLEOTIDE SEQUENCE [LARGE SCALE GENOMIC DNA]</scope>
    <source>
        <strain evidence="2 3">AFS040105</strain>
    </source>
</reference>
<sequence>MFSSLNYHITNLYANLYLGTVGDFKKGFGGNGNGSASTDSIVENANKLVKVIITLGGLWVVICFIFAGYMLAGSRGKSGEHRTAGVLGIVFAGLGGYVIVKAYDLAAWIVSL</sequence>
<evidence type="ECO:0000313" key="2">
    <source>
        <dbReference type="EMBL" id="PGT99490.1"/>
    </source>
</evidence>
<protein>
    <recommendedName>
        <fullName evidence="4">PXO1-74</fullName>
    </recommendedName>
</protein>
<feature type="transmembrane region" description="Helical" evidence="1">
    <location>
        <begin position="84"/>
        <end position="103"/>
    </location>
</feature>
<dbReference type="AlphaFoldDB" id="A0A2C1LP93"/>
<dbReference type="RefSeq" id="WP_098859065.1">
    <property type="nucleotide sequence ID" value="NZ_NUMG01000027.1"/>
</dbReference>
<gene>
    <name evidence="2" type="ORF">COD19_19425</name>
</gene>
<accession>A0A2C1LP93</accession>